<organism evidence="1 2">
    <name type="scientific">Artemia franciscana</name>
    <name type="common">Brine shrimp</name>
    <name type="synonym">Artemia sanfranciscana</name>
    <dbReference type="NCBI Taxonomy" id="6661"/>
    <lineage>
        <taxon>Eukaryota</taxon>
        <taxon>Metazoa</taxon>
        <taxon>Ecdysozoa</taxon>
        <taxon>Arthropoda</taxon>
        <taxon>Crustacea</taxon>
        <taxon>Branchiopoda</taxon>
        <taxon>Anostraca</taxon>
        <taxon>Artemiidae</taxon>
        <taxon>Artemia</taxon>
    </lineage>
</organism>
<reference evidence="1" key="1">
    <citation type="submission" date="2023-07" db="EMBL/GenBank/DDBJ databases">
        <title>Chromosome-level genome assembly of Artemia franciscana.</title>
        <authorList>
            <person name="Jo E."/>
        </authorList>
    </citation>
    <scope>NUCLEOTIDE SEQUENCE</scope>
    <source>
        <tissue evidence="1">Whole body</tissue>
    </source>
</reference>
<sequence length="193" mass="22110">MSEEAEAQQTTTGSIMRTQPGTAWETSVILPLFKKGNAEEHTNYRPISLIPAMSKIFEKIIARELQILIDLMAEYLESKKLRLNLGKTEIIIFNKGGIRNLVENEKFRFKEQKIKVAEEAKYLGFTLKPNCSWKEHLNKMSKRGKAAVGAILRNDLVKKSKSLKMFKQIFDSKIKPAIHYVAELWNLEAADKL</sequence>
<dbReference type="EMBL" id="JAVRJZ010000019">
    <property type="protein sequence ID" value="KAK2707070.1"/>
    <property type="molecule type" value="Genomic_DNA"/>
</dbReference>
<comment type="caution">
    <text evidence="1">The sequence shown here is derived from an EMBL/GenBank/DDBJ whole genome shotgun (WGS) entry which is preliminary data.</text>
</comment>
<name>A0AA88L436_ARTSF</name>
<evidence type="ECO:0008006" key="3">
    <source>
        <dbReference type="Google" id="ProtNLM"/>
    </source>
</evidence>
<accession>A0AA88L436</accession>
<evidence type="ECO:0000313" key="1">
    <source>
        <dbReference type="EMBL" id="KAK2707070.1"/>
    </source>
</evidence>
<evidence type="ECO:0000313" key="2">
    <source>
        <dbReference type="Proteomes" id="UP001187531"/>
    </source>
</evidence>
<dbReference type="PANTHER" id="PTHR47027">
    <property type="entry name" value="REVERSE TRANSCRIPTASE DOMAIN-CONTAINING PROTEIN"/>
    <property type="match status" value="1"/>
</dbReference>
<gene>
    <name evidence="1" type="ORF">QYM36_014932</name>
</gene>
<dbReference type="PANTHER" id="PTHR47027:SF20">
    <property type="entry name" value="REVERSE TRANSCRIPTASE-LIKE PROTEIN WITH RNA-DIRECTED DNA POLYMERASE DOMAIN"/>
    <property type="match status" value="1"/>
</dbReference>
<proteinExistence type="predicted"/>
<keyword evidence="2" id="KW-1185">Reference proteome</keyword>
<dbReference type="AlphaFoldDB" id="A0AA88L436"/>
<protein>
    <recommendedName>
        <fullName evidence="3">Reverse transcriptase domain-containing protein</fullName>
    </recommendedName>
</protein>
<dbReference type="Proteomes" id="UP001187531">
    <property type="component" value="Unassembled WGS sequence"/>
</dbReference>